<keyword evidence="2" id="KW-1185">Reference proteome</keyword>
<dbReference type="OrthoDB" id="9815657at2"/>
<evidence type="ECO:0008006" key="3">
    <source>
        <dbReference type="Google" id="ProtNLM"/>
    </source>
</evidence>
<dbReference type="SUPFAM" id="SSF49265">
    <property type="entry name" value="Fibronectin type III"/>
    <property type="match status" value="1"/>
</dbReference>
<dbReference type="InterPro" id="IPR036116">
    <property type="entry name" value="FN3_sf"/>
</dbReference>
<dbReference type="InterPro" id="IPR013784">
    <property type="entry name" value="Carb-bd-like_fold"/>
</dbReference>
<dbReference type="InterPro" id="IPR013783">
    <property type="entry name" value="Ig-like_fold"/>
</dbReference>
<comment type="caution">
    <text evidence="1">The sequence shown here is derived from an EMBL/GenBank/DDBJ whole genome shotgun (WGS) entry which is preliminary data.</text>
</comment>
<organism evidence="1 2">
    <name type="scientific">Flavobacterium pectinovorum</name>
    <dbReference type="NCBI Taxonomy" id="29533"/>
    <lineage>
        <taxon>Bacteria</taxon>
        <taxon>Pseudomonadati</taxon>
        <taxon>Bacteroidota</taxon>
        <taxon>Flavobacteriia</taxon>
        <taxon>Flavobacteriales</taxon>
        <taxon>Flavobacteriaceae</taxon>
        <taxon>Flavobacterium</taxon>
    </lineage>
</organism>
<dbReference type="AlphaFoldDB" id="A0A502EV43"/>
<dbReference type="SUPFAM" id="SSF82171">
    <property type="entry name" value="DPP6 N-terminal domain-like"/>
    <property type="match status" value="1"/>
</dbReference>
<dbReference type="Pfam" id="PF13620">
    <property type="entry name" value="CarboxypepD_reg"/>
    <property type="match status" value="1"/>
</dbReference>
<dbReference type="Gene3D" id="2.60.40.1120">
    <property type="entry name" value="Carboxypeptidase-like, regulatory domain"/>
    <property type="match status" value="1"/>
</dbReference>
<gene>
    <name evidence="1" type="ORF">EAH81_09835</name>
</gene>
<dbReference type="Gene3D" id="2.60.40.10">
    <property type="entry name" value="Immunoglobulins"/>
    <property type="match status" value="1"/>
</dbReference>
<accession>A0A502EV43</accession>
<reference evidence="1 2" key="1">
    <citation type="journal article" date="2019" name="Environ. Microbiol.">
        <title>Species interactions and distinct microbial communities in high Arctic permafrost affected cryosols are associated with the CH4 and CO2 gas fluxes.</title>
        <authorList>
            <person name="Altshuler I."/>
            <person name="Hamel J."/>
            <person name="Turney S."/>
            <person name="Magnuson E."/>
            <person name="Levesque R."/>
            <person name="Greer C."/>
            <person name="Whyte L.G."/>
        </authorList>
    </citation>
    <scope>NUCLEOTIDE SEQUENCE [LARGE SCALE GENOMIC DNA]</scope>
    <source>
        <strain evidence="1 2">42</strain>
    </source>
</reference>
<dbReference type="InterPro" id="IPR011042">
    <property type="entry name" value="6-blade_b-propeller_TolB-like"/>
</dbReference>
<name>A0A502EV43_9FLAO</name>
<evidence type="ECO:0000313" key="1">
    <source>
        <dbReference type="EMBL" id="TPG41768.1"/>
    </source>
</evidence>
<dbReference type="EMBL" id="RCZH01000005">
    <property type="protein sequence ID" value="TPG41768.1"/>
    <property type="molecule type" value="Genomic_DNA"/>
</dbReference>
<dbReference type="SUPFAM" id="SSF49452">
    <property type="entry name" value="Starch-binding domain-like"/>
    <property type="match status" value="1"/>
</dbReference>
<dbReference type="GO" id="GO:0030246">
    <property type="term" value="F:carbohydrate binding"/>
    <property type="evidence" value="ECO:0007669"/>
    <property type="project" value="InterPro"/>
</dbReference>
<dbReference type="RefSeq" id="WP_140506350.1">
    <property type="nucleotide sequence ID" value="NZ_RCZH01000005.1"/>
</dbReference>
<protein>
    <recommendedName>
        <fullName evidence="3">Fibronectin type-III domain-containing protein</fullName>
    </recommendedName>
</protein>
<sequence>MMNNLYFKFCFLFFIVLSSCSEEKVDAVSYGTVTGRVVIADTFEPMENAKITSSPTSGTIFTNADGRFVMTKVKIGEYSFQAQKDGYVAKYESVSVTSNNTSEVIFEMKKSTGNNKSPAIPALTAPVDNAVKQNTALDLTWTATDPDNDVLTFKVTLRNDANTEVKVFPDIKDKKLSLTGLLYGVKYFWQVTVNDGINADVLSAVSSFTTITFPTTRYLVVNKVGDNNIIYSVDDTGNRYQLTASETNSWRPRRNTQAKKIAFVRSSGGQNHIYTMNEDGSSITKITNSVPITGFNSDYIGFSWNTSGSQIIYPNFDKLYRINNNGSGLTQIYKTPNGKFISECDWSNDGTKIALKVNDVSGYNVEIYVINTSGTVISQVLSGLKGAVNGLNFSITGQKLLYARDISEFENQNYRQLDSRIFEYNFATSTAVSITNEKPAGTNDYDARYSPNEAEFIFTNTSNDGVSAKTVFKSGISTADSRVNLFTGYFMPDWE</sequence>
<proteinExistence type="predicted"/>
<dbReference type="Gene3D" id="2.120.10.30">
    <property type="entry name" value="TolB, C-terminal domain"/>
    <property type="match status" value="2"/>
</dbReference>
<evidence type="ECO:0000313" key="2">
    <source>
        <dbReference type="Proteomes" id="UP000319700"/>
    </source>
</evidence>
<dbReference type="Proteomes" id="UP000319700">
    <property type="component" value="Unassembled WGS sequence"/>
</dbReference>